<dbReference type="Pfam" id="PF04085">
    <property type="entry name" value="MreC"/>
    <property type="match status" value="1"/>
</dbReference>
<dbReference type="InterPro" id="IPR007221">
    <property type="entry name" value="MreC"/>
</dbReference>
<comment type="caution">
    <text evidence="7">The sequence shown here is derived from an EMBL/GenBank/DDBJ whole genome shotgun (WGS) entry which is preliminary data.</text>
</comment>
<evidence type="ECO:0000256" key="3">
    <source>
        <dbReference type="ARBA" id="ARBA00022960"/>
    </source>
</evidence>
<protein>
    <recommendedName>
        <fullName evidence="2">Cell shape-determining protein MreC</fullName>
    </recommendedName>
    <alternativeName>
        <fullName evidence="4">Cell shape protein MreC</fullName>
    </alternativeName>
</protein>
<evidence type="ECO:0000313" key="7">
    <source>
        <dbReference type="EMBL" id="MBI3539671.1"/>
    </source>
</evidence>
<evidence type="ECO:0000256" key="1">
    <source>
        <dbReference type="ARBA" id="ARBA00009369"/>
    </source>
</evidence>
<accession>A0A9D6L6T0</accession>
<evidence type="ECO:0000256" key="2">
    <source>
        <dbReference type="ARBA" id="ARBA00013855"/>
    </source>
</evidence>
<evidence type="ECO:0000313" key="8">
    <source>
        <dbReference type="Proteomes" id="UP000807850"/>
    </source>
</evidence>
<dbReference type="NCBIfam" id="TIGR00219">
    <property type="entry name" value="mreC"/>
    <property type="match status" value="1"/>
</dbReference>
<evidence type="ECO:0000259" key="6">
    <source>
        <dbReference type="Pfam" id="PF04085"/>
    </source>
</evidence>
<feature type="coiled-coil region" evidence="5">
    <location>
        <begin position="66"/>
        <end position="96"/>
    </location>
</feature>
<dbReference type="InterPro" id="IPR042175">
    <property type="entry name" value="Cell/Rod_MreC_2"/>
</dbReference>
<dbReference type="EMBL" id="JACQAY010000167">
    <property type="protein sequence ID" value="MBI3539671.1"/>
    <property type="molecule type" value="Genomic_DNA"/>
</dbReference>
<dbReference type="Gene3D" id="2.40.10.340">
    <property type="entry name" value="Rod shape-determining protein MreC, domain 1"/>
    <property type="match status" value="1"/>
</dbReference>
<comment type="similarity">
    <text evidence="1">Belongs to the MreC family.</text>
</comment>
<dbReference type="InterPro" id="IPR042177">
    <property type="entry name" value="Cell/Rod_1"/>
</dbReference>
<gene>
    <name evidence="7" type="primary">mreC</name>
    <name evidence="7" type="ORF">HY076_05310</name>
</gene>
<keyword evidence="5" id="KW-0175">Coiled coil</keyword>
<dbReference type="Proteomes" id="UP000807850">
    <property type="component" value="Unassembled WGS sequence"/>
</dbReference>
<dbReference type="PANTHER" id="PTHR34138:SF1">
    <property type="entry name" value="CELL SHAPE-DETERMINING PROTEIN MREC"/>
    <property type="match status" value="1"/>
</dbReference>
<dbReference type="GO" id="GO:0005886">
    <property type="term" value="C:plasma membrane"/>
    <property type="evidence" value="ECO:0007669"/>
    <property type="project" value="TreeGrafter"/>
</dbReference>
<dbReference type="AlphaFoldDB" id="A0A9D6L6T0"/>
<proteinExistence type="inferred from homology"/>
<evidence type="ECO:0000256" key="5">
    <source>
        <dbReference type="SAM" id="Coils"/>
    </source>
</evidence>
<evidence type="ECO:0000256" key="4">
    <source>
        <dbReference type="ARBA" id="ARBA00032089"/>
    </source>
</evidence>
<reference evidence="7" key="1">
    <citation type="submission" date="2020-07" db="EMBL/GenBank/DDBJ databases">
        <title>Huge and variable diversity of episymbiotic CPR bacteria and DPANN archaea in groundwater ecosystems.</title>
        <authorList>
            <person name="He C.Y."/>
            <person name="Keren R."/>
            <person name="Whittaker M."/>
            <person name="Farag I.F."/>
            <person name="Doudna J."/>
            <person name="Cate J.H.D."/>
            <person name="Banfield J.F."/>
        </authorList>
    </citation>
    <scope>NUCLEOTIDE SEQUENCE</scope>
    <source>
        <strain evidence="7">NC_groundwater_928_Pr1_S-0.2um_72_17</strain>
    </source>
</reference>
<organism evidence="7 8">
    <name type="scientific">Eiseniibacteriota bacterium</name>
    <dbReference type="NCBI Taxonomy" id="2212470"/>
    <lineage>
        <taxon>Bacteria</taxon>
        <taxon>Candidatus Eiseniibacteriota</taxon>
    </lineage>
</organism>
<keyword evidence="3" id="KW-0133">Cell shape</keyword>
<sequence length="269" mass="28299">MAGVLPPAERRSSALVALYVALSLLLLAVGDRIPQASLRAIGATLFAPLDHVVLALDRLAAGWRENQQLHERVTQLELENARLKALASENDALRARLELPGYRNPTLRPAEVLALTGEPYPASATLGAGSRQGVRVGDAVVTSDGLVGRIGEVAAGSARVVLLTDPNASVACEVESTGVLGLLRFVATPRPRLLLTSVPFADTIRVGQRVLTSGLSRRYPRGIPVGRVARIGAPDGSLTQEIELASAARLSRLRFVFIIPGPPGADAAP</sequence>
<dbReference type="GO" id="GO:0008360">
    <property type="term" value="P:regulation of cell shape"/>
    <property type="evidence" value="ECO:0007669"/>
    <property type="project" value="UniProtKB-KW"/>
</dbReference>
<name>A0A9D6L6T0_UNCEI</name>
<dbReference type="PANTHER" id="PTHR34138">
    <property type="entry name" value="CELL SHAPE-DETERMINING PROTEIN MREC"/>
    <property type="match status" value="1"/>
</dbReference>
<dbReference type="Gene3D" id="2.40.10.350">
    <property type="entry name" value="Rod shape-determining protein MreC, domain 2"/>
    <property type="match status" value="1"/>
</dbReference>
<feature type="domain" description="Rod shape-determining protein MreC beta-barrel core" evidence="6">
    <location>
        <begin position="116"/>
        <end position="259"/>
    </location>
</feature>
<dbReference type="InterPro" id="IPR055342">
    <property type="entry name" value="MreC_beta-barrel_core"/>
</dbReference>